<name>A0A8A1MK19_AJECA</name>
<reference evidence="1" key="1">
    <citation type="submission" date="2021-01" db="EMBL/GenBank/DDBJ databases">
        <title>Chromosome-level genome assembly of a human fungal pathogen reveals clustering of transcriptionally co-regulated genes.</title>
        <authorList>
            <person name="Voorhies M."/>
            <person name="Cohen S."/>
            <person name="Shea T.P."/>
            <person name="Petrus S."/>
            <person name="Munoz J.F."/>
            <person name="Poplawski S."/>
            <person name="Goldman W.E."/>
            <person name="Michael T."/>
            <person name="Cuomo C.A."/>
            <person name="Sil A."/>
            <person name="Beyhan S."/>
        </authorList>
    </citation>
    <scope>NUCLEOTIDE SEQUENCE</scope>
    <source>
        <strain evidence="1">WU24</strain>
    </source>
</reference>
<evidence type="ECO:0000313" key="1">
    <source>
        <dbReference type="EMBL" id="QSS66451.1"/>
    </source>
</evidence>
<dbReference type="EMBL" id="CP069115">
    <property type="protein sequence ID" value="QSS66451.1"/>
    <property type="molecule type" value="Genomic_DNA"/>
</dbReference>
<evidence type="ECO:0000313" key="2">
    <source>
        <dbReference type="Proteomes" id="UP000663671"/>
    </source>
</evidence>
<accession>A0A8A1MK19</accession>
<sequence>MFRTRSEWLDISLLDPIHHGVFKNASDNIIGPKPAPDLLSCWCPGLISARDIENTLHRVSSFHRVSVAFQYLVDRSPALSWRFAQTVTVHILMGRIVMFRIFQATDDEDFNLI</sequence>
<dbReference type="AlphaFoldDB" id="A0A8A1MK19"/>
<proteinExistence type="predicted"/>
<dbReference type="VEuPathDB" id="FungiDB:I7I51_07308"/>
<gene>
    <name evidence="1" type="ORF">I7I51_07308</name>
</gene>
<dbReference type="Proteomes" id="UP000663671">
    <property type="component" value="Chromosome 3"/>
</dbReference>
<protein>
    <submittedName>
        <fullName evidence="1">Uncharacterized protein</fullName>
    </submittedName>
</protein>
<organism evidence="1 2">
    <name type="scientific">Ajellomyces capsulatus</name>
    <name type="common">Darling's disease fungus</name>
    <name type="synonym">Histoplasma capsulatum</name>
    <dbReference type="NCBI Taxonomy" id="5037"/>
    <lineage>
        <taxon>Eukaryota</taxon>
        <taxon>Fungi</taxon>
        <taxon>Dikarya</taxon>
        <taxon>Ascomycota</taxon>
        <taxon>Pezizomycotina</taxon>
        <taxon>Eurotiomycetes</taxon>
        <taxon>Eurotiomycetidae</taxon>
        <taxon>Onygenales</taxon>
        <taxon>Ajellomycetaceae</taxon>
        <taxon>Histoplasma</taxon>
    </lineage>
</organism>